<proteinExistence type="predicted"/>
<dbReference type="RefSeq" id="WP_090724485.1">
    <property type="nucleotide sequence ID" value="NZ_FOOU01000002.1"/>
</dbReference>
<reference evidence="5" key="1">
    <citation type="submission" date="2016-10" db="EMBL/GenBank/DDBJ databases">
        <authorList>
            <person name="Varghese N."/>
            <person name="Submissions S."/>
        </authorList>
    </citation>
    <scope>NUCLEOTIDE SEQUENCE [LARGE SCALE GENOMIC DNA]</scope>
    <source>
        <strain evidence="5">CGMCC 1.10971</strain>
    </source>
</reference>
<sequence length="395" mass="44574">MKILTISTLYPNNMDQKHGIFVENRLCKLREKFSEIESAVIAPVPWLPSFVKGVGGYEKFKGVSEEEVRNGIKIYHPKYIVIPKIGMLLTPFFLAFTLVMTIRRLEKKGMIFDLIDGHYFYPDGVAIAVANIFIKIPFVCTSRGTDINLIPKDYFPRKLIQYVFSKSKHMMAVCQALKDEMVAIGADEQKVTVLRNGVDVEKFKFIDENAQKKLKEKYELIGKVILSVGGLVERKGHHLIIKAITEIEDVTLIIIGDGPDLRILKRLVTDLELEERVLFTGALQQEALIEYYGLADLMVLASSREGWANVLLESMSCGTPVVATKVWGTPEVVTSIDAGILVERNIEGIRDGIVDVLNAPKTRITTRLHAEKFTWDSTSDGQFKIFQKIIENTNH</sequence>
<evidence type="ECO:0000313" key="4">
    <source>
        <dbReference type="EMBL" id="SFF95132.1"/>
    </source>
</evidence>
<name>A0A1I2MUI2_9GAMM</name>
<evidence type="ECO:0000259" key="3">
    <source>
        <dbReference type="Pfam" id="PF13439"/>
    </source>
</evidence>
<dbReference type="AlphaFoldDB" id="A0A1I2MUI2"/>
<feature type="transmembrane region" description="Helical" evidence="1">
    <location>
        <begin position="79"/>
        <end position="102"/>
    </location>
</feature>
<accession>A0A1I2MUI2</accession>
<protein>
    <submittedName>
        <fullName evidence="4">Glycosyltransferase involved in cell wall bisynthesis</fullName>
    </submittedName>
</protein>
<evidence type="ECO:0000256" key="1">
    <source>
        <dbReference type="SAM" id="Phobius"/>
    </source>
</evidence>
<gene>
    <name evidence="4" type="ORF">SAMN05216175_102102</name>
</gene>
<evidence type="ECO:0000259" key="2">
    <source>
        <dbReference type="Pfam" id="PF00534"/>
    </source>
</evidence>
<keyword evidence="1" id="KW-0812">Transmembrane</keyword>
<dbReference type="GO" id="GO:0016757">
    <property type="term" value="F:glycosyltransferase activity"/>
    <property type="evidence" value="ECO:0007669"/>
    <property type="project" value="InterPro"/>
</dbReference>
<feature type="domain" description="Glycosyl transferase family 1" evidence="2">
    <location>
        <begin position="222"/>
        <end position="363"/>
    </location>
</feature>
<dbReference type="SUPFAM" id="SSF53756">
    <property type="entry name" value="UDP-Glycosyltransferase/glycogen phosphorylase"/>
    <property type="match status" value="1"/>
</dbReference>
<keyword evidence="1" id="KW-0472">Membrane</keyword>
<dbReference type="STRING" id="1045558.SAMN05216175_102102"/>
<dbReference type="Proteomes" id="UP000198623">
    <property type="component" value="Unassembled WGS sequence"/>
</dbReference>
<dbReference type="PANTHER" id="PTHR12526">
    <property type="entry name" value="GLYCOSYLTRANSFERASE"/>
    <property type="match status" value="1"/>
</dbReference>
<dbReference type="InterPro" id="IPR028098">
    <property type="entry name" value="Glyco_trans_4-like_N"/>
</dbReference>
<organism evidence="4 5">
    <name type="scientific">Neptunomonas qingdaonensis</name>
    <dbReference type="NCBI Taxonomy" id="1045558"/>
    <lineage>
        <taxon>Bacteria</taxon>
        <taxon>Pseudomonadati</taxon>
        <taxon>Pseudomonadota</taxon>
        <taxon>Gammaproteobacteria</taxon>
        <taxon>Oceanospirillales</taxon>
        <taxon>Oceanospirillaceae</taxon>
        <taxon>Neptunomonas</taxon>
    </lineage>
</organism>
<feature type="domain" description="Glycosyltransferase subfamily 4-like N-terminal" evidence="3">
    <location>
        <begin position="67"/>
        <end position="202"/>
    </location>
</feature>
<dbReference type="InterPro" id="IPR001296">
    <property type="entry name" value="Glyco_trans_1"/>
</dbReference>
<dbReference type="OrthoDB" id="9792269at2"/>
<evidence type="ECO:0000313" key="5">
    <source>
        <dbReference type="Proteomes" id="UP000198623"/>
    </source>
</evidence>
<dbReference type="Gene3D" id="3.40.50.2000">
    <property type="entry name" value="Glycogen Phosphorylase B"/>
    <property type="match status" value="2"/>
</dbReference>
<dbReference type="GO" id="GO:1901135">
    <property type="term" value="P:carbohydrate derivative metabolic process"/>
    <property type="evidence" value="ECO:0007669"/>
    <property type="project" value="UniProtKB-ARBA"/>
</dbReference>
<dbReference type="Pfam" id="PF13439">
    <property type="entry name" value="Glyco_transf_4"/>
    <property type="match status" value="1"/>
</dbReference>
<keyword evidence="5" id="KW-1185">Reference proteome</keyword>
<keyword evidence="4" id="KW-0808">Transferase</keyword>
<dbReference type="Pfam" id="PF00534">
    <property type="entry name" value="Glycos_transf_1"/>
    <property type="match status" value="1"/>
</dbReference>
<keyword evidence="1" id="KW-1133">Transmembrane helix</keyword>
<dbReference type="EMBL" id="FOOU01000002">
    <property type="protein sequence ID" value="SFF95132.1"/>
    <property type="molecule type" value="Genomic_DNA"/>
</dbReference>